<dbReference type="SUPFAM" id="SSF49899">
    <property type="entry name" value="Concanavalin A-like lectins/glucanases"/>
    <property type="match status" value="1"/>
</dbReference>
<dbReference type="InParanoid" id="A0A165CCP9"/>
<accession>A0A165CCP9</accession>
<keyword evidence="2" id="KW-0624">Polysaccharide degradation</keyword>
<keyword evidence="3" id="KW-0732">Signal</keyword>
<evidence type="ECO:0000256" key="1">
    <source>
        <dbReference type="ARBA" id="ARBA00005519"/>
    </source>
</evidence>
<protein>
    <submittedName>
        <fullName evidence="4">Glycoside hydrolase family 12 protein</fullName>
    </submittedName>
</protein>
<dbReference type="PANTHER" id="PTHR34002:SF9">
    <property type="entry name" value="XYLOGLUCAN-SPECIFIC ENDO-BETA-1,4-GLUCANASE A"/>
    <property type="match status" value="1"/>
</dbReference>
<dbReference type="Gene3D" id="2.60.120.180">
    <property type="match status" value="1"/>
</dbReference>
<sequence>MIAAVLLATVAALGAVAAPIEERSTLLTGAYTCATSGDYTLCQNQWGASEGVGSQNSTLVSTSGTDISWTTTYTWANNENDVKTYANVLNNNVKGVTLASISSLPTTWDWKYTTQSSGLRADVSYDMWLGTSSTGAAASSTSSYEVMVWLSGLGGIQPVGSLLTSNVQIAGYTWNLWSGPNSNWEVYSFIPATSGTSITSFSVDLKAFFTYLVSNEGVSTSLYLNAIQTGTEPFTGTATLDTTTFSVALN</sequence>
<feature type="signal peptide" evidence="3">
    <location>
        <begin position="1"/>
        <end position="17"/>
    </location>
</feature>
<keyword evidence="2 4" id="KW-0378">Hydrolase</keyword>
<gene>
    <name evidence="4" type="ORF">CALCODRAFT_179720</name>
</gene>
<dbReference type="PANTHER" id="PTHR34002">
    <property type="entry name" value="BLR1656 PROTEIN"/>
    <property type="match status" value="1"/>
</dbReference>
<dbReference type="GO" id="GO:0008810">
    <property type="term" value="F:cellulase activity"/>
    <property type="evidence" value="ECO:0007669"/>
    <property type="project" value="InterPro"/>
</dbReference>
<evidence type="ECO:0000256" key="2">
    <source>
        <dbReference type="RuleBase" id="RU361163"/>
    </source>
</evidence>
<keyword evidence="5" id="KW-1185">Reference proteome</keyword>
<evidence type="ECO:0000313" key="4">
    <source>
        <dbReference type="EMBL" id="KZT50588.1"/>
    </source>
</evidence>
<dbReference type="AlphaFoldDB" id="A0A165CCP9"/>
<comment type="similarity">
    <text evidence="1 2">Belongs to the glycosyl hydrolase 12 (cellulase H) family.</text>
</comment>
<dbReference type="OrthoDB" id="89349at2759"/>
<dbReference type="Pfam" id="PF01670">
    <property type="entry name" value="Glyco_hydro_12"/>
    <property type="match status" value="1"/>
</dbReference>
<reference evidence="4 5" key="1">
    <citation type="journal article" date="2016" name="Mol. Biol. Evol.">
        <title>Comparative Genomics of Early-Diverging Mushroom-Forming Fungi Provides Insights into the Origins of Lignocellulose Decay Capabilities.</title>
        <authorList>
            <person name="Nagy L.G."/>
            <person name="Riley R."/>
            <person name="Tritt A."/>
            <person name="Adam C."/>
            <person name="Daum C."/>
            <person name="Floudas D."/>
            <person name="Sun H."/>
            <person name="Yadav J.S."/>
            <person name="Pangilinan J."/>
            <person name="Larsson K.H."/>
            <person name="Matsuura K."/>
            <person name="Barry K."/>
            <person name="Labutti K."/>
            <person name="Kuo R."/>
            <person name="Ohm R.A."/>
            <person name="Bhattacharya S.S."/>
            <person name="Shirouzu T."/>
            <person name="Yoshinaga Y."/>
            <person name="Martin F.M."/>
            <person name="Grigoriev I.V."/>
            <person name="Hibbett D.S."/>
        </authorList>
    </citation>
    <scope>NUCLEOTIDE SEQUENCE [LARGE SCALE GENOMIC DNA]</scope>
    <source>
        <strain evidence="4 5">HHB12733</strain>
    </source>
</reference>
<dbReference type="InterPro" id="IPR002594">
    <property type="entry name" value="GH12"/>
</dbReference>
<evidence type="ECO:0000313" key="5">
    <source>
        <dbReference type="Proteomes" id="UP000076842"/>
    </source>
</evidence>
<organism evidence="4 5">
    <name type="scientific">Calocera cornea HHB12733</name>
    <dbReference type="NCBI Taxonomy" id="1353952"/>
    <lineage>
        <taxon>Eukaryota</taxon>
        <taxon>Fungi</taxon>
        <taxon>Dikarya</taxon>
        <taxon>Basidiomycota</taxon>
        <taxon>Agaricomycotina</taxon>
        <taxon>Dacrymycetes</taxon>
        <taxon>Dacrymycetales</taxon>
        <taxon>Dacrymycetaceae</taxon>
        <taxon>Calocera</taxon>
    </lineage>
</organism>
<dbReference type="GO" id="GO:0000272">
    <property type="term" value="P:polysaccharide catabolic process"/>
    <property type="evidence" value="ECO:0007669"/>
    <property type="project" value="UniProtKB-KW"/>
</dbReference>
<proteinExistence type="inferred from homology"/>
<evidence type="ECO:0000256" key="3">
    <source>
        <dbReference type="SAM" id="SignalP"/>
    </source>
</evidence>
<dbReference type="STRING" id="1353952.A0A165CCP9"/>
<keyword evidence="2" id="KW-0326">Glycosidase</keyword>
<dbReference type="InterPro" id="IPR013320">
    <property type="entry name" value="ConA-like_dom_sf"/>
</dbReference>
<dbReference type="EMBL" id="KV424159">
    <property type="protein sequence ID" value="KZT50588.1"/>
    <property type="molecule type" value="Genomic_DNA"/>
</dbReference>
<name>A0A165CCP9_9BASI</name>
<feature type="chain" id="PRO_5007855971" evidence="3">
    <location>
        <begin position="18"/>
        <end position="250"/>
    </location>
</feature>
<keyword evidence="2" id="KW-0119">Carbohydrate metabolism</keyword>
<dbReference type="InterPro" id="IPR013319">
    <property type="entry name" value="GH11/12"/>
</dbReference>
<dbReference type="Proteomes" id="UP000076842">
    <property type="component" value="Unassembled WGS sequence"/>
</dbReference>